<feature type="region of interest" description="Disordered" evidence="1">
    <location>
        <begin position="24"/>
        <end position="113"/>
    </location>
</feature>
<evidence type="ECO:0000313" key="2">
    <source>
        <dbReference type="EMBL" id="EGD92911.1"/>
    </source>
</evidence>
<sequence length="185" mass="21433">MGRWDAKGSWPTLRCTEYQLYAAPQPVPNCNDNSSKRRRRTPAMPWSGRAEESSPSAFSLGPRPRPAVSVVQDRAANRRCKVEDARKEEQKPRRSQRWSTERGAHVRRLKRPKAAGRTSPLLFLASTVGQQLRPLRLRAATLPPRQQRKGWAERIGMDREMDARRRYRRLLDGRRAGRIRQITLQ</sequence>
<dbReference type="EMBL" id="GG698478">
    <property type="protein sequence ID" value="EGD92911.1"/>
    <property type="molecule type" value="Genomic_DNA"/>
</dbReference>
<organism evidence="2 3">
    <name type="scientific">Trichophyton tonsurans (strain CBS 112818)</name>
    <name type="common">Scalp ringworm fungus</name>
    <dbReference type="NCBI Taxonomy" id="647933"/>
    <lineage>
        <taxon>Eukaryota</taxon>
        <taxon>Fungi</taxon>
        <taxon>Dikarya</taxon>
        <taxon>Ascomycota</taxon>
        <taxon>Pezizomycotina</taxon>
        <taxon>Eurotiomycetes</taxon>
        <taxon>Eurotiomycetidae</taxon>
        <taxon>Onygenales</taxon>
        <taxon>Arthrodermataceae</taxon>
        <taxon>Trichophyton</taxon>
    </lineage>
</organism>
<accession>F2RNK5</accession>
<keyword evidence="3" id="KW-1185">Reference proteome</keyword>
<proteinExistence type="predicted"/>
<name>F2RNK5_TRIT1</name>
<gene>
    <name evidence="2" type="ORF">TESG_08253</name>
</gene>
<evidence type="ECO:0000313" key="3">
    <source>
        <dbReference type="Proteomes" id="UP000009172"/>
    </source>
</evidence>
<dbReference type="AlphaFoldDB" id="F2RNK5"/>
<evidence type="ECO:0000256" key="1">
    <source>
        <dbReference type="SAM" id="MobiDB-lite"/>
    </source>
</evidence>
<feature type="compositionally biased region" description="Basic and acidic residues" evidence="1">
    <location>
        <begin position="80"/>
        <end position="92"/>
    </location>
</feature>
<dbReference type="Proteomes" id="UP000009172">
    <property type="component" value="Unassembled WGS sequence"/>
</dbReference>
<protein>
    <submittedName>
        <fullName evidence="2">Uncharacterized protein</fullName>
    </submittedName>
</protein>
<dbReference type="HOGENOM" id="CLU_1462356_0_0_1"/>
<reference evidence="3" key="1">
    <citation type="journal article" date="2012" name="MBio">
        <title>Comparative genome analysis of Trichophyton rubrum and related dermatophytes reveals candidate genes involved in infection.</title>
        <authorList>
            <person name="Martinez D.A."/>
            <person name="Oliver B.G."/>
            <person name="Graeser Y."/>
            <person name="Goldberg J.M."/>
            <person name="Li W."/>
            <person name="Martinez-Rossi N.M."/>
            <person name="Monod M."/>
            <person name="Shelest E."/>
            <person name="Barton R.C."/>
            <person name="Birch E."/>
            <person name="Brakhage A.A."/>
            <person name="Chen Z."/>
            <person name="Gurr S.J."/>
            <person name="Heiman D."/>
            <person name="Heitman J."/>
            <person name="Kosti I."/>
            <person name="Rossi A."/>
            <person name="Saif S."/>
            <person name="Samalova M."/>
            <person name="Saunders C.W."/>
            <person name="Shea T."/>
            <person name="Summerbell R.C."/>
            <person name="Xu J."/>
            <person name="Young S."/>
            <person name="Zeng Q."/>
            <person name="Birren B.W."/>
            <person name="Cuomo C.A."/>
            <person name="White T.C."/>
        </authorList>
    </citation>
    <scope>NUCLEOTIDE SEQUENCE [LARGE SCALE GENOMIC DNA]</scope>
    <source>
        <strain evidence="3">CBS 112818</strain>
    </source>
</reference>